<organism evidence="1 2">
    <name type="scientific">Caballeronia grimmiae</name>
    <dbReference type="NCBI Taxonomy" id="1071679"/>
    <lineage>
        <taxon>Bacteria</taxon>
        <taxon>Pseudomonadati</taxon>
        <taxon>Pseudomonadota</taxon>
        <taxon>Betaproteobacteria</taxon>
        <taxon>Burkholderiales</taxon>
        <taxon>Burkholderiaceae</taxon>
        <taxon>Caballeronia</taxon>
    </lineage>
</organism>
<evidence type="ECO:0000313" key="1">
    <source>
        <dbReference type="EMBL" id="KDR36708.1"/>
    </source>
</evidence>
<sequence length="131" mass="14276">MTTQLSDECKSRLFRLTLATPVGGVAFVMADSREAASRISRTVIAVLNSVAIYDVTLKEVQSFSELVRGGESDDEDMRVFEVANADADAKAPVWTDTPYFLTNDPSLLGKWAELQADIAANVAHAVIRRAK</sequence>
<proteinExistence type="predicted"/>
<dbReference type="Proteomes" id="UP000027439">
    <property type="component" value="Unassembled WGS sequence"/>
</dbReference>
<dbReference type="AlphaFoldDB" id="A0A069P7Y7"/>
<comment type="caution">
    <text evidence="1">The sequence shown here is derived from an EMBL/GenBank/DDBJ whole genome shotgun (WGS) entry which is preliminary data.</text>
</comment>
<gene>
    <name evidence="1" type="ORF">BG57_09940</name>
</gene>
<dbReference type="EMBL" id="JFHE01000002">
    <property type="protein sequence ID" value="KDR36708.1"/>
    <property type="molecule type" value="Genomic_DNA"/>
</dbReference>
<dbReference type="OrthoDB" id="9006417at2"/>
<dbReference type="eggNOG" id="ENOG50318E5">
    <property type="taxonomic scope" value="Bacteria"/>
</dbReference>
<reference evidence="1 2" key="1">
    <citation type="submission" date="2014-03" db="EMBL/GenBank/DDBJ databases">
        <title>Draft Genome Sequences of Four Burkholderia Strains.</title>
        <authorList>
            <person name="Liu X.Y."/>
            <person name="Li C.X."/>
            <person name="Xu J.H."/>
        </authorList>
    </citation>
    <scope>NUCLEOTIDE SEQUENCE [LARGE SCALE GENOMIC DNA]</scope>
    <source>
        <strain evidence="1 2">R27</strain>
    </source>
</reference>
<evidence type="ECO:0000313" key="2">
    <source>
        <dbReference type="Proteomes" id="UP000027439"/>
    </source>
</evidence>
<name>A0A069P7Y7_9BURK</name>
<protein>
    <submittedName>
        <fullName evidence="1">Uncharacterized protein</fullName>
    </submittedName>
</protein>
<accession>A0A069P7Y7</accession>